<keyword evidence="8" id="KW-1185">Reference proteome</keyword>
<dbReference type="GO" id="GO:0042742">
    <property type="term" value="P:defense response to bacterium"/>
    <property type="evidence" value="ECO:0007669"/>
    <property type="project" value="UniProtKB-KW"/>
</dbReference>
<dbReference type="InterPro" id="IPR002901">
    <property type="entry name" value="MGlyc_endo_b_GlcNAc-like_dom"/>
</dbReference>
<dbReference type="SMART" id="SM00257">
    <property type="entry name" value="LysM"/>
    <property type="match status" value="2"/>
</dbReference>
<feature type="coiled-coil region" evidence="5">
    <location>
        <begin position="41"/>
        <end position="68"/>
    </location>
</feature>
<dbReference type="Gene3D" id="1.10.530.10">
    <property type="match status" value="1"/>
</dbReference>
<dbReference type="Pfam" id="PF01832">
    <property type="entry name" value="Glucosaminidase"/>
    <property type="match status" value="1"/>
</dbReference>
<dbReference type="InterPro" id="IPR018392">
    <property type="entry name" value="LysM"/>
</dbReference>
<dbReference type="RefSeq" id="WP_073117888.1">
    <property type="nucleotide sequence ID" value="NZ_BMEN01000001.1"/>
</dbReference>
<name>A0A1M5SF06_9FLAO</name>
<dbReference type="STRING" id="1195760.SAMN05444281_0277"/>
<feature type="domain" description="LysM" evidence="6">
    <location>
        <begin position="251"/>
        <end position="294"/>
    </location>
</feature>
<evidence type="ECO:0000256" key="5">
    <source>
        <dbReference type="SAM" id="Coils"/>
    </source>
</evidence>
<dbReference type="Proteomes" id="UP000184109">
    <property type="component" value="Unassembled WGS sequence"/>
</dbReference>
<keyword evidence="2" id="KW-0081">Bacteriolytic enzyme</keyword>
<keyword evidence="5" id="KW-0175">Coiled coil</keyword>
<dbReference type="GO" id="GO:0031640">
    <property type="term" value="P:killing of cells of another organism"/>
    <property type="evidence" value="ECO:0007669"/>
    <property type="project" value="UniProtKB-KW"/>
</dbReference>
<proteinExistence type="predicted"/>
<feature type="domain" description="LysM" evidence="6">
    <location>
        <begin position="302"/>
        <end position="345"/>
    </location>
</feature>
<dbReference type="GO" id="GO:0004040">
    <property type="term" value="F:amidase activity"/>
    <property type="evidence" value="ECO:0007669"/>
    <property type="project" value="InterPro"/>
</dbReference>
<accession>A0A1M5SF06</accession>
<dbReference type="PANTHER" id="PTHR33308:SF9">
    <property type="entry name" value="PEPTIDOGLYCAN HYDROLASE FLGJ"/>
    <property type="match status" value="1"/>
</dbReference>
<dbReference type="CDD" id="cd00118">
    <property type="entry name" value="LysM"/>
    <property type="match status" value="2"/>
</dbReference>
<keyword evidence="1" id="KW-0929">Antimicrobial</keyword>
<protein>
    <recommendedName>
        <fullName evidence="4">Peptidoglycan hydrolase</fullName>
    </recommendedName>
</protein>
<evidence type="ECO:0000256" key="2">
    <source>
        <dbReference type="ARBA" id="ARBA00022638"/>
    </source>
</evidence>
<organism evidence="7 8">
    <name type="scientific">Wenyingzhuangia marina</name>
    <dbReference type="NCBI Taxonomy" id="1195760"/>
    <lineage>
        <taxon>Bacteria</taxon>
        <taxon>Pseudomonadati</taxon>
        <taxon>Bacteroidota</taxon>
        <taxon>Flavobacteriia</taxon>
        <taxon>Flavobacteriales</taxon>
        <taxon>Flavobacteriaceae</taxon>
        <taxon>Wenyingzhuangia</taxon>
    </lineage>
</organism>
<evidence type="ECO:0000256" key="3">
    <source>
        <dbReference type="ARBA" id="ARBA00022801"/>
    </source>
</evidence>
<evidence type="ECO:0000256" key="1">
    <source>
        <dbReference type="ARBA" id="ARBA00022529"/>
    </source>
</evidence>
<dbReference type="SMART" id="SM00047">
    <property type="entry name" value="LYZ2"/>
    <property type="match status" value="1"/>
</dbReference>
<evidence type="ECO:0000259" key="6">
    <source>
        <dbReference type="PROSITE" id="PS51782"/>
    </source>
</evidence>
<evidence type="ECO:0000313" key="7">
    <source>
        <dbReference type="EMBL" id="SHH37144.1"/>
    </source>
</evidence>
<gene>
    <name evidence="7" type="ORF">SAMN05444281_0277</name>
</gene>
<evidence type="ECO:0000256" key="4">
    <source>
        <dbReference type="ARBA" id="ARBA00032108"/>
    </source>
</evidence>
<dbReference type="PANTHER" id="PTHR33308">
    <property type="entry name" value="PEPTIDOGLYCAN HYDROLASE FLGJ"/>
    <property type="match status" value="1"/>
</dbReference>
<evidence type="ECO:0000313" key="8">
    <source>
        <dbReference type="Proteomes" id="UP000184109"/>
    </source>
</evidence>
<dbReference type="PROSITE" id="PS51257">
    <property type="entry name" value="PROKAR_LIPOPROTEIN"/>
    <property type="match status" value="1"/>
</dbReference>
<sequence length="346" mass="40063">MNKFLVFLSVFIIVSCSSSKKTTSRKRTKAVNVATDQEVKVVASKEALKEVEKVVEETKKDAKAYLSDYTLAYIEQYAPIAMEEMRKFKIPASITLAQGILESGSGRSNLALKSNNHFGIKCHTGWKGDKVYHDDDEKGECFRKYQYPATSYQDHSLFLTTRFRYASLFGLDKDDYKRWAKGLKKAGYATDPKYPDKLINYIEKYELYKYDEMVLKGKSLDYVSVSEEEIKSTIKNYKEESKRRRNINRKGIHVVKDDDTLYSISKKYGIPVDEIKVLNGLHDNIIHEGEELKLRSDSERKDYHIVEKKETLYSIAKKYDLTVDELKKMNHLRSNDLSIGQELKVD</sequence>
<dbReference type="InterPro" id="IPR051056">
    <property type="entry name" value="Glycosyl_Hydrolase_73"/>
</dbReference>
<dbReference type="PROSITE" id="PS51782">
    <property type="entry name" value="LYSM"/>
    <property type="match status" value="2"/>
</dbReference>
<dbReference type="SUPFAM" id="SSF54106">
    <property type="entry name" value="LysM domain"/>
    <property type="match status" value="2"/>
</dbReference>
<keyword evidence="3 7" id="KW-0378">Hydrolase</keyword>
<dbReference type="AlphaFoldDB" id="A0A1M5SF06"/>
<dbReference type="InterPro" id="IPR036779">
    <property type="entry name" value="LysM_dom_sf"/>
</dbReference>
<dbReference type="Pfam" id="PF01476">
    <property type="entry name" value="LysM"/>
    <property type="match status" value="2"/>
</dbReference>
<reference evidence="8" key="1">
    <citation type="submission" date="2016-11" db="EMBL/GenBank/DDBJ databases">
        <authorList>
            <person name="Varghese N."/>
            <person name="Submissions S."/>
        </authorList>
    </citation>
    <scope>NUCLEOTIDE SEQUENCE [LARGE SCALE GENOMIC DNA]</scope>
    <source>
        <strain evidence="8">DSM 100572</strain>
    </source>
</reference>
<dbReference type="EMBL" id="FQXQ01000001">
    <property type="protein sequence ID" value="SHH37144.1"/>
    <property type="molecule type" value="Genomic_DNA"/>
</dbReference>
<dbReference type="Gene3D" id="3.10.350.10">
    <property type="entry name" value="LysM domain"/>
    <property type="match status" value="2"/>
</dbReference>